<dbReference type="SMART" id="SM00650">
    <property type="entry name" value="rADc"/>
    <property type="match status" value="1"/>
</dbReference>
<evidence type="ECO:0000313" key="9">
    <source>
        <dbReference type="EMBL" id="OGY34823.1"/>
    </source>
</evidence>
<dbReference type="PROSITE" id="PS01131">
    <property type="entry name" value="RRNA_A_DIMETH"/>
    <property type="match status" value="1"/>
</dbReference>
<dbReference type="PANTHER" id="PTHR11727:SF7">
    <property type="entry name" value="DIMETHYLADENOSINE TRANSFERASE-RELATED"/>
    <property type="match status" value="1"/>
</dbReference>
<dbReference type="GO" id="GO:0005829">
    <property type="term" value="C:cytosol"/>
    <property type="evidence" value="ECO:0007669"/>
    <property type="project" value="TreeGrafter"/>
</dbReference>
<keyword evidence="5 7" id="KW-0949">S-adenosyl-L-methionine</keyword>
<feature type="binding site" evidence="7">
    <location>
        <position position="76"/>
    </location>
    <ligand>
        <name>S-adenosyl-L-methionine</name>
        <dbReference type="ChEBI" id="CHEBI:59789"/>
    </ligand>
</feature>
<evidence type="ECO:0000256" key="3">
    <source>
        <dbReference type="ARBA" id="ARBA00022603"/>
    </source>
</evidence>
<evidence type="ECO:0000256" key="6">
    <source>
        <dbReference type="ARBA" id="ARBA00022884"/>
    </source>
</evidence>
<accession>A0A1G1X4D0</accession>
<dbReference type="InterPro" id="IPR011530">
    <property type="entry name" value="rRNA_adenine_dimethylase"/>
</dbReference>
<gene>
    <name evidence="9" type="ORF">A3D99_02855</name>
</gene>
<dbReference type="EMBL" id="MHHR01000009">
    <property type="protein sequence ID" value="OGY34823.1"/>
    <property type="molecule type" value="Genomic_DNA"/>
</dbReference>
<dbReference type="GO" id="GO:0000179">
    <property type="term" value="F:rRNA (adenine-N6,N6-)-dimethyltransferase activity"/>
    <property type="evidence" value="ECO:0007669"/>
    <property type="project" value="UniProtKB-UniRule"/>
</dbReference>
<evidence type="ECO:0000256" key="4">
    <source>
        <dbReference type="ARBA" id="ARBA00022679"/>
    </source>
</evidence>
<feature type="domain" description="Ribosomal RNA adenine methylase transferase N-terminal" evidence="8">
    <location>
        <begin position="36"/>
        <end position="203"/>
    </location>
</feature>
<evidence type="ECO:0000313" key="10">
    <source>
        <dbReference type="Proteomes" id="UP000177528"/>
    </source>
</evidence>
<dbReference type="CDD" id="cd02440">
    <property type="entry name" value="AdoMet_MTases"/>
    <property type="match status" value="1"/>
</dbReference>
<dbReference type="Proteomes" id="UP000177528">
    <property type="component" value="Unassembled WGS sequence"/>
</dbReference>
<comment type="caution">
    <text evidence="9">The sequence shown here is derived from an EMBL/GenBank/DDBJ whole genome shotgun (WGS) entry which is preliminary data.</text>
</comment>
<feature type="binding site" evidence="7">
    <location>
        <position position="103"/>
    </location>
    <ligand>
        <name>S-adenosyl-L-methionine</name>
        <dbReference type="ChEBI" id="CHEBI:59789"/>
    </ligand>
</feature>
<keyword evidence="6 7" id="KW-0694">RNA-binding</keyword>
<dbReference type="InterPro" id="IPR023165">
    <property type="entry name" value="rRNA_Ade_diMease-like_C"/>
</dbReference>
<evidence type="ECO:0000256" key="1">
    <source>
        <dbReference type="ARBA" id="ARBA00022490"/>
    </source>
</evidence>
<keyword evidence="2" id="KW-0698">rRNA processing</keyword>
<proteinExistence type="inferred from homology"/>
<evidence type="ECO:0000256" key="5">
    <source>
        <dbReference type="ARBA" id="ARBA00022691"/>
    </source>
</evidence>
<dbReference type="PANTHER" id="PTHR11727">
    <property type="entry name" value="DIMETHYLADENOSINE TRANSFERASE"/>
    <property type="match status" value="1"/>
</dbReference>
<dbReference type="GO" id="GO:0003723">
    <property type="term" value="F:RNA binding"/>
    <property type="evidence" value="ECO:0007669"/>
    <property type="project" value="UniProtKB-UniRule"/>
</dbReference>
<dbReference type="Gene3D" id="1.10.8.100">
    <property type="entry name" value="Ribosomal RNA adenine dimethylase-like, domain 2"/>
    <property type="match status" value="1"/>
</dbReference>
<keyword evidence="1" id="KW-0963">Cytoplasm</keyword>
<dbReference type="PROSITE" id="PS51689">
    <property type="entry name" value="SAM_RNA_A_N6_MT"/>
    <property type="match status" value="1"/>
</dbReference>
<dbReference type="Gene3D" id="3.40.50.150">
    <property type="entry name" value="Vaccinia Virus protein VP39"/>
    <property type="match status" value="1"/>
</dbReference>
<dbReference type="SUPFAM" id="SSF53335">
    <property type="entry name" value="S-adenosyl-L-methionine-dependent methyltransferases"/>
    <property type="match status" value="1"/>
</dbReference>
<reference evidence="9 10" key="1">
    <citation type="journal article" date="2016" name="Nat. Commun.">
        <title>Thousands of microbial genomes shed light on interconnected biogeochemical processes in an aquifer system.</title>
        <authorList>
            <person name="Anantharaman K."/>
            <person name="Brown C.T."/>
            <person name="Hug L.A."/>
            <person name="Sharon I."/>
            <person name="Castelle C.J."/>
            <person name="Probst A.J."/>
            <person name="Thomas B.C."/>
            <person name="Singh A."/>
            <person name="Wilkins M.J."/>
            <person name="Karaoz U."/>
            <person name="Brodie E.L."/>
            <person name="Williams K.H."/>
            <person name="Hubbard S.S."/>
            <person name="Banfield J.F."/>
        </authorList>
    </citation>
    <scope>NUCLEOTIDE SEQUENCE [LARGE SCALE GENOMIC DNA]</scope>
</reference>
<organism evidence="9 10">
    <name type="scientific">Candidatus Andersenbacteria bacterium RIFCSPHIGHO2_12_FULL_45_11</name>
    <dbReference type="NCBI Taxonomy" id="1797281"/>
    <lineage>
        <taxon>Bacteria</taxon>
        <taxon>Candidatus Anderseniibacteriota</taxon>
    </lineage>
</organism>
<keyword evidence="3 7" id="KW-0489">Methyltransferase</keyword>
<name>A0A1G1X4D0_9BACT</name>
<feature type="binding site" evidence="7">
    <location>
        <position position="120"/>
    </location>
    <ligand>
        <name>S-adenosyl-L-methionine</name>
        <dbReference type="ChEBI" id="CHEBI:59789"/>
    </ligand>
</feature>
<dbReference type="InterPro" id="IPR020596">
    <property type="entry name" value="rRNA_Ade_Mease_Trfase_CS"/>
</dbReference>
<dbReference type="AlphaFoldDB" id="A0A1G1X4D0"/>
<comment type="similarity">
    <text evidence="7">Belongs to the class I-like SAM-binding methyltransferase superfamily. rRNA adenine N(6)-methyltransferase family.</text>
</comment>
<evidence type="ECO:0000256" key="7">
    <source>
        <dbReference type="PROSITE-ProRule" id="PRU01026"/>
    </source>
</evidence>
<keyword evidence="4 7" id="KW-0808">Transferase</keyword>
<dbReference type="InterPro" id="IPR020598">
    <property type="entry name" value="rRNA_Ade_methylase_Trfase_N"/>
</dbReference>
<feature type="binding site" evidence="7">
    <location>
        <position position="31"/>
    </location>
    <ligand>
        <name>S-adenosyl-L-methionine</name>
        <dbReference type="ChEBI" id="CHEBI:59789"/>
    </ligand>
</feature>
<dbReference type="InterPro" id="IPR001737">
    <property type="entry name" value="KsgA/Erm"/>
</dbReference>
<sequence>MIASLTNPDVLKSVLASNKIQAAKSLGQNFLICEEVIDAVLLGLEGAPKHITELGPGLGTLTQGLIAHDYRVRGIEKDDEFVHILPTMLPPKLRENLTVIHGDLKDVDWTYPTPYSIVGNIPYNLSGLIIRRLTQLQTPPYCAIFLMQREVADRMVIHDKSMSLLPLSVGLWGSAELLLRVPPSCFIPQPKVHSSIVLLRPSENALPATKREEILAKAKPFFQAKRKQIGTVLKKNYIKTIEEISAIEKAANISAERRPETLSIQEWVTLCDIL</sequence>
<dbReference type="Pfam" id="PF00398">
    <property type="entry name" value="RrnaAD"/>
    <property type="match status" value="1"/>
</dbReference>
<evidence type="ECO:0000259" key="8">
    <source>
        <dbReference type="SMART" id="SM00650"/>
    </source>
</evidence>
<feature type="binding site" evidence="7">
    <location>
        <position position="55"/>
    </location>
    <ligand>
        <name>S-adenosyl-L-methionine</name>
        <dbReference type="ChEBI" id="CHEBI:59789"/>
    </ligand>
</feature>
<protein>
    <submittedName>
        <fullName evidence="9">Ribosomal RNA small subunit methyltransferase A</fullName>
    </submittedName>
</protein>
<dbReference type="NCBIfam" id="TIGR00755">
    <property type="entry name" value="ksgA"/>
    <property type="match status" value="1"/>
</dbReference>
<dbReference type="InterPro" id="IPR029063">
    <property type="entry name" value="SAM-dependent_MTases_sf"/>
</dbReference>
<evidence type="ECO:0000256" key="2">
    <source>
        <dbReference type="ARBA" id="ARBA00022552"/>
    </source>
</evidence>
<feature type="binding site" evidence="7">
    <location>
        <position position="29"/>
    </location>
    <ligand>
        <name>S-adenosyl-L-methionine</name>
        <dbReference type="ChEBI" id="CHEBI:59789"/>
    </ligand>
</feature>